<dbReference type="InterPro" id="IPR021005">
    <property type="entry name" value="Znf_CGNR"/>
</dbReference>
<dbReference type="Pfam" id="PF07336">
    <property type="entry name" value="ABATE"/>
    <property type="match status" value="1"/>
</dbReference>
<dbReference type="PANTHER" id="PTHR35525:SF3">
    <property type="entry name" value="BLL6575 PROTEIN"/>
    <property type="match status" value="1"/>
</dbReference>
<proteinExistence type="predicted"/>
<name>A0ABM8GEV4_9MICO</name>
<dbReference type="Proteomes" id="UP001321498">
    <property type="component" value="Chromosome"/>
</dbReference>
<organism evidence="2 3">
    <name type="scientific">Naasia aerilata</name>
    <dbReference type="NCBI Taxonomy" id="1162966"/>
    <lineage>
        <taxon>Bacteria</taxon>
        <taxon>Bacillati</taxon>
        <taxon>Actinomycetota</taxon>
        <taxon>Actinomycetes</taxon>
        <taxon>Micrococcales</taxon>
        <taxon>Microbacteriaceae</taxon>
        <taxon>Naasia</taxon>
    </lineage>
</organism>
<dbReference type="Gene3D" id="1.10.3300.10">
    <property type="entry name" value="Jann2411-like domain"/>
    <property type="match status" value="1"/>
</dbReference>
<keyword evidence="3" id="KW-1185">Reference proteome</keyword>
<dbReference type="InterPro" id="IPR010852">
    <property type="entry name" value="ABATE"/>
</dbReference>
<sequence length="195" mass="21438">MTSWTTSPVQPGGRAPAPGRLALVQSFVNTIDLEDGTESDEFSTLDGLTAWADRAGVVAPPSLTDEDRELAVRLREDIRRLAREHSGLENAEPAEDRLERDLRELRLTATVEQGRIALAGASPLGSLLAPMIDALRTGMDDGTWSRLKVCHRDTCQWLFYDSSRNQASHWCATSICGSREKAKRAYARRTGRASG</sequence>
<feature type="domain" description="Zinc finger CGNR" evidence="1">
    <location>
        <begin position="146"/>
        <end position="189"/>
    </location>
</feature>
<dbReference type="InterPro" id="IPR023286">
    <property type="entry name" value="ABATE_dom_sf"/>
</dbReference>
<dbReference type="SUPFAM" id="SSF160904">
    <property type="entry name" value="Jann2411-like"/>
    <property type="match status" value="1"/>
</dbReference>
<evidence type="ECO:0000313" key="3">
    <source>
        <dbReference type="Proteomes" id="UP001321498"/>
    </source>
</evidence>
<accession>A0ABM8GEV4</accession>
<protein>
    <recommendedName>
        <fullName evidence="1">Zinc finger CGNR domain-containing protein</fullName>
    </recommendedName>
</protein>
<dbReference type="RefSeq" id="WP_286276857.1">
    <property type="nucleotide sequence ID" value="NZ_AP027731.1"/>
</dbReference>
<evidence type="ECO:0000259" key="1">
    <source>
        <dbReference type="Pfam" id="PF11706"/>
    </source>
</evidence>
<dbReference type="EMBL" id="AP027731">
    <property type="protein sequence ID" value="BDZ46863.1"/>
    <property type="molecule type" value="Genomic_DNA"/>
</dbReference>
<reference evidence="3" key="1">
    <citation type="journal article" date="2019" name="Int. J. Syst. Evol. Microbiol.">
        <title>The Global Catalogue of Microorganisms (GCM) 10K type strain sequencing project: providing services to taxonomists for standard genome sequencing and annotation.</title>
        <authorList>
            <consortium name="The Broad Institute Genomics Platform"/>
            <consortium name="The Broad Institute Genome Sequencing Center for Infectious Disease"/>
            <person name="Wu L."/>
            <person name="Ma J."/>
        </authorList>
    </citation>
    <scope>NUCLEOTIDE SEQUENCE [LARGE SCALE GENOMIC DNA]</scope>
    <source>
        <strain evidence="3">NBRC 108725</strain>
    </source>
</reference>
<dbReference type="Pfam" id="PF11706">
    <property type="entry name" value="zf-CGNR"/>
    <property type="match status" value="1"/>
</dbReference>
<gene>
    <name evidence="2" type="ORF">GCM10025866_27720</name>
</gene>
<dbReference type="PANTHER" id="PTHR35525">
    <property type="entry name" value="BLL6575 PROTEIN"/>
    <property type="match status" value="1"/>
</dbReference>
<evidence type="ECO:0000313" key="2">
    <source>
        <dbReference type="EMBL" id="BDZ46863.1"/>
    </source>
</evidence>